<dbReference type="Gene3D" id="2.20.25.80">
    <property type="entry name" value="WRKY domain"/>
    <property type="match status" value="1"/>
</dbReference>
<dbReference type="SMART" id="SM00774">
    <property type="entry name" value="WRKY"/>
    <property type="match status" value="1"/>
</dbReference>
<dbReference type="GO" id="GO:0003700">
    <property type="term" value="F:DNA-binding transcription factor activity"/>
    <property type="evidence" value="ECO:0007669"/>
    <property type="project" value="InterPro"/>
</dbReference>
<dbReference type="PROSITE" id="PS50811">
    <property type="entry name" value="WRKY"/>
    <property type="match status" value="1"/>
</dbReference>
<evidence type="ECO:0000313" key="8">
    <source>
        <dbReference type="Proteomes" id="UP001229421"/>
    </source>
</evidence>
<dbReference type="EMBL" id="JAUHHV010000010">
    <property type="protein sequence ID" value="KAK1409273.1"/>
    <property type="molecule type" value="Genomic_DNA"/>
</dbReference>
<dbReference type="GO" id="GO:0005634">
    <property type="term" value="C:nucleus"/>
    <property type="evidence" value="ECO:0007669"/>
    <property type="project" value="UniProtKB-SubCell"/>
</dbReference>
<proteinExistence type="predicted"/>
<dbReference type="InterPro" id="IPR044810">
    <property type="entry name" value="WRKY_plant"/>
</dbReference>
<keyword evidence="5" id="KW-0539">Nucleus</keyword>
<evidence type="ECO:0000256" key="4">
    <source>
        <dbReference type="ARBA" id="ARBA00023163"/>
    </source>
</evidence>
<gene>
    <name evidence="7" type="ORF">QVD17_35799</name>
</gene>
<evidence type="ECO:0000256" key="1">
    <source>
        <dbReference type="ARBA" id="ARBA00004123"/>
    </source>
</evidence>
<dbReference type="InterPro" id="IPR003657">
    <property type="entry name" value="WRKY_dom"/>
</dbReference>
<name>A0AAD8JT60_TARER</name>
<reference evidence="7" key="1">
    <citation type="journal article" date="2023" name="bioRxiv">
        <title>Improved chromosome-level genome assembly for marigold (Tagetes erecta).</title>
        <authorList>
            <person name="Jiang F."/>
            <person name="Yuan L."/>
            <person name="Wang S."/>
            <person name="Wang H."/>
            <person name="Xu D."/>
            <person name="Wang A."/>
            <person name="Fan W."/>
        </authorList>
    </citation>
    <scope>NUCLEOTIDE SEQUENCE</scope>
    <source>
        <strain evidence="7">WSJ</strain>
        <tissue evidence="7">Leaf</tissue>
    </source>
</reference>
<accession>A0AAD8JT60</accession>
<dbReference type="SUPFAM" id="SSF118290">
    <property type="entry name" value="WRKY DNA-binding domain"/>
    <property type="match status" value="1"/>
</dbReference>
<comment type="caution">
    <text evidence="7">The sequence shown here is derived from an EMBL/GenBank/DDBJ whole genome shotgun (WGS) entry which is preliminary data.</text>
</comment>
<dbReference type="Pfam" id="PF03106">
    <property type="entry name" value="WRKY"/>
    <property type="match status" value="1"/>
</dbReference>
<dbReference type="GO" id="GO:0000976">
    <property type="term" value="F:transcription cis-regulatory region binding"/>
    <property type="evidence" value="ECO:0007669"/>
    <property type="project" value="TreeGrafter"/>
</dbReference>
<keyword evidence="3" id="KW-0238">DNA-binding</keyword>
<keyword evidence="8" id="KW-1185">Reference proteome</keyword>
<evidence type="ECO:0000256" key="5">
    <source>
        <dbReference type="ARBA" id="ARBA00023242"/>
    </source>
</evidence>
<dbReference type="Proteomes" id="UP001229421">
    <property type="component" value="Unassembled WGS sequence"/>
</dbReference>
<dbReference type="PANTHER" id="PTHR32096:SF146">
    <property type="entry name" value="WRKY TRANSCRIPTION FACTOR 19-RELATED"/>
    <property type="match status" value="1"/>
</dbReference>
<evidence type="ECO:0000256" key="3">
    <source>
        <dbReference type="ARBA" id="ARBA00023125"/>
    </source>
</evidence>
<dbReference type="AlphaFoldDB" id="A0AAD8JT60"/>
<keyword evidence="2" id="KW-0805">Transcription regulation</keyword>
<dbReference type="PANTHER" id="PTHR32096">
    <property type="entry name" value="WRKY TRANSCRIPTION FACTOR 30-RELATED-RELATED"/>
    <property type="match status" value="1"/>
</dbReference>
<evidence type="ECO:0000259" key="6">
    <source>
        <dbReference type="PROSITE" id="PS50811"/>
    </source>
</evidence>
<organism evidence="7 8">
    <name type="scientific">Tagetes erecta</name>
    <name type="common">African marigold</name>
    <dbReference type="NCBI Taxonomy" id="13708"/>
    <lineage>
        <taxon>Eukaryota</taxon>
        <taxon>Viridiplantae</taxon>
        <taxon>Streptophyta</taxon>
        <taxon>Embryophyta</taxon>
        <taxon>Tracheophyta</taxon>
        <taxon>Spermatophyta</taxon>
        <taxon>Magnoliopsida</taxon>
        <taxon>eudicotyledons</taxon>
        <taxon>Gunneridae</taxon>
        <taxon>Pentapetalae</taxon>
        <taxon>asterids</taxon>
        <taxon>campanulids</taxon>
        <taxon>Asterales</taxon>
        <taxon>Asteraceae</taxon>
        <taxon>Asteroideae</taxon>
        <taxon>Heliantheae alliance</taxon>
        <taxon>Tageteae</taxon>
        <taxon>Tagetes</taxon>
    </lineage>
</organism>
<comment type="subcellular location">
    <subcellularLocation>
        <location evidence="1">Nucleus</location>
    </subcellularLocation>
</comment>
<protein>
    <recommendedName>
        <fullName evidence="6">WRKY domain-containing protein</fullName>
    </recommendedName>
</protein>
<feature type="domain" description="WRKY" evidence="6">
    <location>
        <begin position="110"/>
        <end position="178"/>
    </location>
</feature>
<keyword evidence="4" id="KW-0804">Transcription</keyword>
<sequence length="291" mass="32935">MEMNKQKELIETLTRGRNCAKKLQNLLHNDQKVVNDDDDGLLVFDLVTQISQSFYGGLLVLNASNSGELITCSGHDKMLSEVNSGNNKTPPVKGRRGCYKRRKSIDSREEISETIDDGYAWRKYGQKEILNSNSPRCYFRCTHKQDHGCKALKQVQKMEDGSNMFHIIYFGYHTCPPQNSALPLIDCKDFKNHHNLSNSPSTSAKNHIEPSLKQEDLCHNLSYSPSTSAKYHIEPSLKQEDLSNNVSSPSGAQSTSSALAWKEILQNEFDCFMNDGSLSDMSFDEFVFTRF</sequence>
<evidence type="ECO:0000313" key="7">
    <source>
        <dbReference type="EMBL" id="KAK1409273.1"/>
    </source>
</evidence>
<evidence type="ECO:0000256" key="2">
    <source>
        <dbReference type="ARBA" id="ARBA00023015"/>
    </source>
</evidence>
<dbReference type="InterPro" id="IPR036576">
    <property type="entry name" value="WRKY_dom_sf"/>
</dbReference>